<feature type="region of interest" description="Disordered" evidence="1">
    <location>
        <begin position="318"/>
        <end position="366"/>
    </location>
</feature>
<organism evidence="2 3">
    <name type="scientific">Nasonia vitripennis</name>
    <name type="common">Parasitic wasp</name>
    <dbReference type="NCBI Taxonomy" id="7425"/>
    <lineage>
        <taxon>Eukaryota</taxon>
        <taxon>Metazoa</taxon>
        <taxon>Ecdysozoa</taxon>
        <taxon>Arthropoda</taxon>
        <taxon>Hexapoda</taxon>
        <taxon>Insecta</taxon>
        <taxon>Pterygota</taxon>
        <taxon>Neoptera</taxon>
        <taxon>Endopterygota</taxon>
        <taxon>Hymenoptera</taxon>
        <taxon>Apocrita</taxon>
        <taxon>Proctotrupomorpha</taxon>
        <taxon>Chalcidoidea</taxon>
        <taxon>Pteromalidae</taxon>
        <taxon>Pteromalinae</taxon>
        <taxon>Nasonia</taxon>
    </lineage>
</organism>
<dbReference type="RefSeq" id="XP_031787359.1">
    <property type="nucleotide sequence ID" value="XM_031931499.2"/>
</dbReference>
<evidence type="ECO:0000256" key="1">
    <source>
        <dbReference type="SAM" id="MobiDB-lite"/>
    </source>
</evidence>
<evidence type="ECO:0000313" key="2">
    <source>
        <dbReference type="EnsemblMetazoa" id="XP_031787359"/>
    </source>
</evidence>
<feature type="region of interest" description="Disordered" evidence="1">
    <location>
        <begin position="239"/>
        <end position="279"/>
    </location>
</feature>
<evidence type="ECO:0000313" key="3">
    <source>
        <dbReference type="Proteomes" id="UP000002358"/>
    </source>
</evidence>
<dbReference type="RefSeq" id="XP_016841545.1">
    <property type="nucleotide sequence ID" value="XM_016986056.3"/>
</dbReference>
<dbReference type="AlphaFoldDB" id="A0A7M7QIJ9"/>
<dbReference type="InParanoid" id="A0A7M7QIJ9"/>
<dbReference type="RefSeq" id="XP_031787360.1">
    <property type="nucleotide sequence ID" value="XM_031931500.2"/>
</dbReference>
<protein>
    <submittedName>
        <fullName evidence="2">Uncharacterized protein</fullName>
    </submittedName>
</protein>
<sequence>MTSVLPEEESNVTRLKLKSSHAAHSSSKQRNASHQQDESRSFLTFSRENLSISTSDLEQGFSKPSRTRCCSRQTLLSCAALLLALSCAGLELWKLRRVLENASDIETLKRDVETLKHRFLEKDLLDELRAFEEQLYGEGASDEEDLSSNPVSNNSDYDSSYDDSSGGTSSTSGDYPTVTFAPNHQPSLSTISIPKLTSTSSATPCTSKDLEEVLAVLRRAEAERGQAFEQSVRERERLIESERDREQKRVVSEHRIQKGDEKPPVSSGRKRKREATSAGETWRDKTFYTFVDIRSQSTETSVPEVTDRSHPYEAGGVTAHVSHISSTTNPKQRSRATTRSRSEISHVSASRAMVPAAAENSIDRRT</sequence>
<dbReference type="EnsemblMetazoa" id="XM_031931501">
    <property type="protein sequence ID" value="XP_031787361"/>
    <property type="gene ID" value="LOC100680446"/>
</dbReference>
<feature type="compositionally biased region" description="Low complexity" evidence="1">
    <location>
        <begin position="147"/>
        <end position="177"/>
    </location>
</feature>
<reference evidence="2" key="1">
    <citation type="submission" date="2021-01" db="UniProtKB">
        <authorList>
            <consortium name="EnsemblMetazoa"/>
        </authorList>
    </citation>
    <scope>IDENTIFICATION</scope>
</reference>
<dbReference type="EnsemblMetazoa" id="XM_016986056">
    <property type="protein sequence ID" value="XP_016841545"/>
    <property type="gene ID" value="LOC100680446"/>
</dbReference>
<feature type="compositionally biased region" description="Acidic residues" evidence="1">
    <location>
        <begin position="1"/>
        <end position="10"/>
    </location>
</feature>
<dbReference type="EnsemblMetazoa" id="XM_031931500">
    <property type="protein sequence ID" value="XP_031787360"/>
    <property type="gene ID" value="LOC100680446"/>
</dbReference>
<dbReference type="RefSeq" id="XP_031787361.1">
    <property type="nucleotide sequence ID" value="XM_031931501.2"/>
</dbReference>
<dbReference type="EnsemblMetazoa" id="XM_031931499">
    <property type="protein sequence ID" value="XP_031787359"/>
    <property type="gene ID" value="LOC100680446"/>
</dbReference>
<proteinExistence type="predicted"/>
<feature type="compositionally biased region" description="Polar residues" evidence="1">
    <location>
        <begin position="180"/>
        <end position="204"/>
    </location>
</feature>
<feature type="region of interest" description="Disordered" evidence="1">
    <location>
        <begin position="139"/>
        <end position="204"/>
    </location>
</feature>
<feature type="region of interest" description="Disordered" evidence="1">
    <location>
        <begin position="1"/>
        <end position="39"/>
    </location>
</feature>
<dbReference type="KEGG" id="nvi:100680446"/>
<name>A0A7M7QIJ9_NASVI</name>
<dbReference type="CTD" id="36054"/>
<feature type="compositionally biased region" description="Basic and acidic residues" evidence="1">
    <location>
        <begin position="239"/>
        <end position="263"/>
    </location>
</feature>
<dbReference type="GeneID" id="100680446"/>
<dbReference type="Proteomes" id="UP000002358">
    <property type="component" value="Chromosome 5"/>
</dbReference>
<accession>A0A7M7QIJ9</accession>
<keyword evidence="3" id="KW-1185">Reference proteome</keyword>
<dbReference type="SMR" id="A0A7M7QIJ9"/>